<reference evidence="5 6" key="1">
    <citation type="submission" date="2024-09" db="EMBL/GenBank/DDBJ databases">
        <authorList>
            <person name="Sun Q."/>
            <person name="Mori K."/>
        </authorList>
    </citation>
    <scope>NUCLEOTIDE SEQUENCE [LARGE SCALE GENOMIC DNA]</scope>
    <source>
        <strain evidence="5 6">CCM 7650</strain>
    </source>
</reference>
<protein>
    <submittedName>
        <fullName evidence="5">Serine hydrolase domain-containing protein</fullName>
        <ecNumber evidence="5">3.-.-.-</ecNumber>
    </submittedName>
</protein>
<dbReference type="RefSeq" id="WP_382388730.1">
    <property type="nucleotide sequence ID" value="NZ_JBHLWI010000046.1"/>
</dbReference>
<dbReference type="SUPFAM" id="SSF56601">
    <property type="entry name" value="beta-lactamase/transpeptidase-like"/>
    <property type="match status" value="1"/>
</dbReference>
<comment type="subcellular location">
    <subcellularLocation>
        <location evidence="1">Membrane</location>
    </subcellularLocation>
</comment>
<evidence type="ECO:0000313" key="5">
    <source>
        <dbReference type="EMBL" id="MFC0264214.1"/>
    </source>
</evidence>
<evidence type="ECO:0000256" key="1">
    <source>
        <dbReference type="ARBA" id="ARBA00004370"/>
    </source>
</evidence>
<dbReference type="InterPro" id="IPR001466">
    <property type="entry name" value="Beta-lactam-related"/>
</dbReference>
<feature type="signal peptide" evidence="3">
    <location>
        <begin position="1"/>
        <end position="20"/>
    </location>
</feature>
<dbReference type="Proteomes" id="UP001589797">
    <property type="component" value="Unassembled WGS sequence"/>
</dbReference>
<evidence type="ECO:0000256" key="2">
    <source>
        <dbReference type="ARBA" id="ARBA00023136"/>
    </source>
</evidence>
<dbReference type="InterPro" id="IPR012338">
    <property type="entry name" value="Beta-lactam/transpept-like"/>
</dbReference>
<keyword evidence="5" id="KW-0378">Hydrolase</keyword>
<gene>
    <name evidence="5" type="ORF">ACFFIP_16090</name>
</gene>
<evidence type="ECO:0000256" key="3">
    <source>
        <dbReference type="SAM" id="SignalP"/>
    </source>
</evidence>
<dbReference type="Pfam" id="PF00144">
    <property type="entry name" value="Beta-lactamase"/>
    <property type="match status" value="1"/>
</dbReference>
<proteinExistence type="predicted"/>
<comment type="caution">
    <text evidence="5">The sequence shown here is derived from an EMBL/GenBank/DDBJ whole genome shotgun (WGS) entry which is preliminary data.</text>
</comment>
<dbReference type="InterPro" id="IPR050491">
    <property type="entry name" value="AmpC-like"/>
</dbReference>
<dbReference type="PANTHER" id="PTHR46825:SF11">
    <property type="entry name" value="PENICILLIN-BINDING PROTEIN 4"/>
    <property type="match status" value="1"/>
</dbReference>
<feature type="chain" id="PRO_5045572674" evidence="3">
    <location>
        <begin position="21"/>
        <end position="360"/>
    </location>
</feature>
<organism evidence="5 6">
    <name type="scientific">Fontibacter flavus</name>
    <dbReference type="NCBI Taxonomy" id="654838"/>
    <lineage>
        <taxon>Bacteria</taxon>
        <taxon>Pseudomonadati</taxon>
        <taxon>Bacteroidota</taxon>
        <taxon>Cytophagia</taxon>
        <taxon>Cytophagales</taxon>
        <taxon>Cyclobacteriaceae</taxon>
        <taxon>Fontibacter</taxon>
    </lineage>
</organism>
<keyword evidence="2" id="KW-0472">Membrane</keyword>
<name>A0ABV6FWF8_9BACT</name>
<dbReference type="EC" id="3.-.-.-" evidence="5"/>
<keyword evidence="3" id="KW-0732">Signal</keyword>
<dbReference type="GO" id="GO:0016787">
    <property type="term" value="F:hydrolase activity"/>
    <property type="evidence" value="ECO:0007669"/>
    <property type="project" value="UniProtKB-KW"/>
</dbReference>
<evidence type="ECO:0000313" key="6">
    <source>
        <dbReference type="Proteomes" id="UP001589797"/>
    </source>
</evidence>
<dbReference type="EMBL" id="JBHLWI010000046">
    <property type="protein sequence ID" value="MFC0264214.1"/>
    <property type="molecule type" value="Genomic_DNA"/>
</dbReference>
<sequence>MKKSLSFLLLLFTFQVPAFAQLDKVEQAFTKAAEEGFSGVVVLSEGGEVVFEKAAGYREFESGTPLLISDIFEMASITKQFTAMMVMMCQEKGLLDYGDLADQYLDIPYKGVSIRQLLSHTNGLPDYQAVMDQHWDKSKVAGNEDILEYLRKFHPPMLAQPGEKYEYSNTGYVFLASIVEKVTGRDFIELSREWIFEPLGLSNTDIRTLEEKAMVKNFAAGHSLDEKGIYINANKFHSSDYTVWLGNRKGPGRISSNVHDLLNWDSALKANRIVSGMTLDQAFSPTLLNDGSLSYYGFGWDVDKYPQLGKTVSHTGSNPGYRNLIVRALDKDITFIMLNNNEHPSREALERSIIEAMANW</sequence>
<dbReference type="Gene3D" id="3.40.710.10">
    <property type="entry name" value="DD-peptidase/beta-lactamase superfamily"/>
    <property type="match status" value="1"/>
</dbReference>
<accession>A0ABV6FWF8</accession>
<dbReference type="PANTHER" id="PTHR46825">
    <property type="entry name" value="D-ALANYL-D-ALANINE-CARBOXYPEPTIDASE/ENDOPEPTIDASE AMPH"/>
    <property type="match status" value="1"/>
</dbReference>
<feature type="domain" description="Beta-lactamase-related" evidence="4">
    <location>
        <begin position="32"/>
        <end position="353"/>
    </location>
</feature>
<evidence type="ECO:0000259" key="4">
    <source>
        <dbReference type="Pfam" id="PF00144"/>
    </source>
</evidence>
<keyword evidence="6" id="KW-1185">Reference proteome</keyword>